<feature type="transmembrane region" description="Helical" evidence="14">
    <location>
        <begin position="21"/>
        <end position="39"/>
    </location>
</feature>
<feature type="transmembrane region" description="Helical" evidence="14">
    <location>
        <begin position="252"/>
        <end position="277"/>
    </location>
</feature>
<dbReference type="OrthoDB" id="9812956at2"/>
<evidence type="ECO:0000256" key="1">
    <source>
        <dbReference type="ARBA" id="ARBA00002510"/>
    </source>
</evidence>
<keyword evidence="10" id="KW-0406">Ion transport</keyword>
<gene>
    <name evidence="15" type="ORF">CYR55_20405</name>
</gene>
<dbReference type="Proteomes" id="UP000234240">
    <property type="component" value="Unassembled WGS sequence"/>
</dbReference>
<evidence type="ECO:0000256" key="9">
    <source>
        <dbReference type="ARBA" id="ARBA00022989"/>
    </source>
</evidence>
<comment type="similarity">
    <text evidence="3">Belongs to the NiCoT transporter (TC 2.A.52) family. RcnA subfamily.</text>
</comment>
<evidence type="ECO:0000256" key="5">
    <source>
        <dbReference type="ARBA" id="ARBA00022448"/>
    </source>
</evidence>
<evidence type="ECO:0000256" key="2">
    <source>
        <dbReference type="ARBA" id="ARBA00004651"/>
    </source>
</evidence>
<evidence type="ECO:0000256" key="11">
    <source>
        <dbReference type="ARBA" id="ARBA00023112"/>
    </source>
</evidence>
<evidence type="ECO:0000256" key="3">
    <source>
        <dbReference type="ARBA" id="ARBA00010428"/>
    </source>
</evidence>
<accession>A0A2N5DW85</accession>
<dbReference type="InterPro" id="IPR011541">
    <property type="entry name" value="Ni/Co_transpt_high_affinity"/>
</dbReference>
<keyword evidence="16" id="KW-1185">Reference proteome</keyword>
<dbReference type="PANTHER" id="PTHR40659">
    <property type="entry name" value="NICKEL/COBALT EFFLUX SYSTEM RCNA"/>
    <property type="match status" value="1"/>
</dbReference>
<sequence length="336" mass="36850">MPITSQTSVLRRHRWLQIWPLLLLAAVLLLGGLWLMHIWPSLLWQGTQWQRSLNGQIAALMQQVRAEPQRAGLILVLFSLLYGILHAAGPGHGKLVITTYLATHPSRLKSSLRLTFAASLLQGSVAVILVTLLLGVFDLSARQLHQSSFWLERGSYLLVMGLGVLLMFRAVKALRQQWHSLRQPFRALRPLNGEPHVHSDHCGCGHRHMPTDEALAAAGDWRTRAALVLSMGLRPCSGAIMMLLFAKVIGAYLWGVLAAFVMAFGTSLTISLLALGVHSLQRLLMRNVHSGPVPAWRRIGRASLTLAGGLLLLAAGLFLWFSAQPGLTGSGNPLLR</sequence>
<dbReference type="RefSeq" id="WP_101818184.1">
    <property type="nucleotide sequence ID" value="NZ_PJZF01000025.1"/>
</dbReference>
<evidence type="ECO:0000256" key="14">
    <source>
        <dbReference type="RuleBase" id="RU362101"/>
    </source>
</evidence>
<dbReference type="Pfam" id="PF03824">
    <property type="entry name" value="NicO"/>
    <property type="match status" value="2"/>
</dbReference>
<feature type="transmembrane region" description="Helical" evidence="14">
    <location>
        <begin position="71"/>
        <end position="91"/>
    </location>
</feature>
<keyword evidence="6" id="KW-1003">Cell membrane</keyword>
<feature type="transmembrane region" description="Helical" evidence="14">
    <location>
        <begin position="112"/>
        <end position="134"/>
    </location>
</feature>
<proteinExistence type="inferred from homology"/>
<dbReference type="PANTHER" id="PTHR40659:SF1">
    <property type="entry name" value="NICKEL_COBALT EFFLUX SYSTEM RCNA"/>
    <property type="match status" value="1"/>
</dbReference>
<evidence type="ECO:0000256" key="8">
    <source>
        <dbReference type="ARBA" id="ARBA00022692"/>
    </source>
</evidence>
<evidence type="ECO:0000313" key="15">
    <source>
        <dbReference type="EMBL" id="PLR31430.1"/>
    </source>
</evidence>
<dbReference type="EMBL" id="PJZF01000025">
    <property type="protein sequence ID" value="PLR31430.1"/>
    <property type="molecule type" value="Genomic_DNA"/>
</dbReference>
<keyword evidence="9 14" id="KW-1133">Transmembrane helix</keyword>
<comment type="subcellular location">
    <subcellularLocation>
        <location evidence="2 14">Cell membrane</location>
        <topology evidence="2 14">Multi-pass membrane protein</topology>
    </subcellularLocation>
</comment>
<dbReference type="InterPro" id="IPR051224">
    <property type="entry name" value="NiCoT_RcnA"/>
</dbReference>
<dbReference type="GO" id="GO:0015099">
    <property type="term" value="F:nickel cation transmembrane transporter activity"/>
    <property type="evidence" value="ECO:0007669"/>
    <property type="project" value="UniProtKB-UniRule"/>
</dbReference>
<organism evidence="15 16">
    <name type="scientific">Chimaeribacter californicus</name>
    <dbReference type="NCBI Taxonomy" id="2060067"/>
    <lineage>
        <taxon>Bacteria</taxon>
        <taxon>Pseudomonadati</taxon>
        <taxon>Pseudomonadota</taxon>
        <taxon>Gammaproteobacteria</taxon>
        <taxon>Enterobacterales</taxon>
        <taxon>Yersiniaceae</taxon>
        <taxon>Chimaeribacter</taxon>
    </lineage>
</organism>
<dbReference type="GO" id="GO:0005886">
    <property type="term" value="C:plasma membrane"/>
    <property type="evidence" value="ECO:0007669"/>
    <property type="project" value="UniProtKB-SubCell"/>
</dbReference>
<feature type="transmembrane region" description="Helical" evidence="14">
    <location>
        <begin position="154"/>
        <end position="171"/>
    </location>
</feature>
<reference evidence="15 16" key="1">
    <citation type="submission" date="2017-12" db="EMBL/GenBank/DDBJ databases">
        <title>Characterization of six clinical isolates of Enterochimera gen. nov., a novel genus of the Yersiniaciae family and the three species Enterochimera arupensis sp. nov., Enterochimera coloradensis sp. nov, and Enterochimera californica sp. nov.</title>
        <authorList>
            <person name="Rossi A."/>
            <person name="Fisher M."/>
        </authorList>
    </citation>
    <scope>NUCLEOTIDE SEQUENCE [LARGE SCALE GENOMIC DNA]</scope>
    <source>
        <strain evidence="16">2015-Iso6</strain>
    </source>
</reference>
<dbReference type="GO" id="GO:0006824">
    <property type="term" value="P:cobalt ion transport"/>
    <property type="evidence" value="ECO:0007669"/>
    <property type="project" value="UniProtKB-KW"/>
</dbReference>
<dbReference type="GO" id="GO:0032025">
    <property type="term" value="P:response to cobalt ion"/>
    <property type="evidence" value="ECO:0007669"/>
    <property type="project" value="TreeGrafter"/>
</dbReference>
<comment type="function">
    <text evidence="1">Efflux system for nickel and cobalt.</text>
</comment>
<feature type="transmembrane region" description="Helical" evidence="14">
    <location>
        <begin position="304"/>
        <end position="323"/>
    </location>
</feature>
<keyword evidence="12 14" id="KW-0472">Membrane</keyword>
<keyword evidence="4" id="KW-0171">Cobalt transport</keyword>
<keyword evidence="11" id="KW-0921">Nickel transport</keyword>
<evidence type="ECO:0000256" key="10">
    <source>
        <dbReference type="ARBA" id="ARBA00023065"/>
    </source>
</evidence>
<evidence type="ECO:0000256" key="6">
    <source>
        <dbReference type="ARBA" id="ARBA00022475"/>
    </source>
</evidence>
<keyword evidence="7" id="KW-0533">Nickel</keyword>
<dbReference type="AlphaFoldDB" id="A0A2N5DW85"/>
<dbReference type="GO" id="GO:0010045">
    <property type="term" value="P:response to nickel cation"/>
    <property type="evidence" value="ECO:0007669"/>
    <property type="project" value="TreeGrafter"/>
</dbReference>
<dbReference type="GO" id="GO:0046583">
    <property type="term" value="F:monoatomic cation efflux transmembrane transporter activity"/>
    <property type="evidence" value="ECO:0007669"/>
    <property type="project" value="TreeGrafter"/>
</dbReference>
<keyword evidence="5 14" id="KW-0813">Transport</keyword>
<evidence type="ECO:0000256" key="13">
    <source>
        <dbReference type="ARBA" id="ARBA00023285"/>
    </source>
</evidence>
<evidence type="ECO:0000313" key="16">
    <source>
        <dbReference type="Proteomes" id="UP000234240"/>
    </source>
</evidence>
<evidence type="ECO:0000256" key="12">
    <source>
        <dbReference type="ARBA" id="ARBA00023136"/>
    </source>
</evidence>
<keyword evidence="8 14" id="KW-0812">Transmembrane</keyword>
<keyword evidence="13" id="KW-0170">Cobalt</keyword>
<evidence type="ECO:0000256" key="4">
    <source>
        <dbReference type="ARBA" id="ARBA00022426"/>
    </source>
</evidence>
<name>A0A2N5DW85_9GAMM</name>
<protein>
    <recommendedName>
        <fullName evidence="14">Nickel/cobalt efflux system</fullName>
    </recommendedName>
</protein>
<comment type="caution">
    <text evidence="15">The sequence shown here is derived from an EMBL/GenBank/DDBJ whole genome shotgun (WGS) entry which is preliminary data.</text>
</comment>
<evidence type="ECO:0000256" key="7">
    <source>
        <dbReference type="ARBA" id="ARBA00022596"/>
    </source>
</evidence>
<feature type="transmembrane region" description="Helical" evidence="14">
    <location>
        <begin position="225"/>
        <end position="246"/>
    </location>
</feature>